<keyword evidence="3" id="KW-1185">Reference proteome</keyword>
<evidence type="ECO:0000313" key="3">
    <source>
        <dbReference type="Proteomes" id="UP000824469"/>
    </source>
</evidence>
<evidence type="ECO:0000256" key="1">
    <source>
        <dbReference type="SAM" id="MobiDB-lite"/>
    </source>
</evidence>
<feature type="region of interest" description="Disordered" evidence="1">
    <location>
        <begin position="133"/>
        <end position="160"/>
    </location>
</feature>
<reference evidence="2 3" key="1">
    <citation type="journal article" date="2021" name="Nat. Plants">
        <title>The Taxus genome provides insights into paclitaxel biosynthesis.</title>
        <authorList>
            <person name="Xiong X."/>
            <person name="Gou J."/>
            <person name="Liao Q."/>
            <person name="Li Y."/>
            <person name="Zhou Q."/>
            <person name="Bi G."/>
            <person name="Li C."/>
            <person name="Du R."/>
            <person name="Wang X."/>
            <person name="Sun T."/>
            <person name="Guo L."/>
            <person name="Liang H."/>
            <person name="Lu P."/>
            <person name="Wu Y."/>
            <person name="Zhang Z."/>
            <person name="Ro D.K."/>
            <person name="Shang Y."/>
            <person name="Huang S."/>
            <person name="Yan J."/>
        </authorList>
    </citation>
    <scope>NUCLEOTIDE SEQUENCE [LARGE SCALE GENOMIC DNA]</scope>
    <source>
        <strain evidence="2">Ta-2019</strain>
    </source>
</reference>
<protein>
    <submittedName>
        <fullName evidence="2">Uncharacterized protein</fullName>
    </submittedName>
</protein>
<sequence>KLIKVGAITLPPIKPHTGFDPARPTPAWYKEHDFCNYHRVKGHSDGNYITFKNIVQEMLEKGKLTVDNPNAPTNQNLHIFKKPFPNHAPSSDQTSETSTHDRHTREVHAIFSDAPVASQLPHIPSIEEILAQSPPSALEPTSPIPPPIEEHLSPPSSPVEEPFINIEAISPLASPPRELSPT</sequence>
<organism evidence="2 3">
    <name type="scientific">Taxus chinensis</name>
    <name type="common">Chinese yew</name>
    <name type="synonym">Taxus wallichiana var. chinensis</name>
    <dbReference type="NCBI Taxonomy" id="29808"/>
    <lineage>
        <taxon>Eukaryota</taxon>
        <taxon>Viridiplantae</taxon>
        <taxon>Streptophyta</taxon>
        <taxon>Embryophyta</taxon>
        <taxon>Tracheophyta</taxon>
        <taxon>Spermatophyta</taxon>
        <taxon>Pinopsida</taxon>
        <taxon>Pinidae</taxon>
        <taxon>Conifers II</taxon>
        <taxon>Cupressales</taxon>
        <taxon>Taxaceae</taxon>
        <taxon>Taxus</taxon>
    </lineage>
</organism>
<accession>A0AA38FML7</accession>
<feature type="non-terminal residue" evidence="2">
    <location>
        <position position="1"/>
    </location>
</feature>
<evidence type="ECO:0000313" key="2">
    <source>
        <dbReference type="EMBL" id="KAH9306999.1"/>
    </source>
</evidence>
<proteinExistence type="predicted"/>
<dbReference type="EMBL" id="JAHRHJ020000008">
    <property type="protein sequence ID" value="KAH9306999.1"/>
    <property type="molecule type" value="Genomic_DNA"/>
</dbReference>
<feature type="non-terminal residue" evidence="2">
    <location>
        <position position="182"/>
    </location>
</feature>
<dbReference type="Proteomes" id="UP000824469">
    <property type="component" value="Unassembled WGS sequence"/>
</dbReference>
<feature type="region of interest" description="Disordered" evidence="1">
    <location>
        <begin position="82"/>
        <end position="102"/>
    </location>
</feature>
<comment type="caution">
    <text evidence="2">The sequence shown here is derived from an EMBL/GenBank/DDBJ whole genome shotgun (WGS) entry which is preliminary data.</text>
</comment>
<dbReference type="AlphaFoldDB" id="A0AA38FML7"/>
<name>A0AA38FML7_TAXCH</name>
<gene>
    <name evidence="2" type="ORF">KI387_011403</name>
</gene>
<feature type="compositionally biased region" description="Polar residues" evidence="1">
    <location>
        <begin position="88"/>
        <end position="97"/>
    </location>
</feature>